<evidence type="ECO:0000256" key="1">
    <source>
        <dbReference type="SAM" id="MobiDB-lite"/>
    </source>
</evidence>
<feature type="compositionally biased region" description="Basic residues" evidence="1">
    <location>
        <begin position="11"/>
        <end position="20"/>
    </location>
</feature>
<organism evidence="2">
    <name type="scientific">Arundo donax</name>
    <name type="common">Giant reed</name>
    <name type="synonym">Donax arundinaceus</name>
    <dbReference type="NCBI Taxonomy" id="35708"/>
    <lineage>
        <taxon>Eukaryota</taxon>
        <taxon>Viridiplantae</taxon>
        <taxon>Streptophyta</taxon>
        <taxon>Embryophyta</taxon>
        <taxon>Tracheophyta</taxon>
        <taxon>Spermatophyta</taxon>
        <taxon>Magnoliopsida</taxon>
        <taxon>Liliopsida</taxon>
        <taxon>Poales</taxon>
        <taxon>Poaceae</taxon>
        <taxon>PACMAD clade</taxon>
        <taxon>Arundinoideae</taxon>
        <taxon>Arundineae</taxon>
        <taxon>Arundo</taxon>
    </lineage>
</organism>
<accession>A0A0A9AIB0</accession>
<name>A0A0A9AIB0_ARUDO</name>
<evidence type="ECO:0000313" key="2">
    <source>
        <dbReference type="EMBL" id="JAD51429.1"/>
    </source>
</evidence>
<reference evidence="2" key="1">
    <citation type="submission" date="2014-09" db="EMBL/GenBank/DDBJ databases">
        <authorList>
            <person name="Magalhaes I.L.F."/>
            <person name="Oliveira U."/>
            <person name="Santos F.R."/>
            <person name="Vidigal T.H.D.A."/>
            <person name="Brescovit A.D."/>
            <person name="Santos A.J."/>
        </authorList>
    </citation>
    <scope>NUCLEOTIDE SEQUENCE</scope>
    <source>
        <tissue evidence="2">Shoot tissue taken approximately 20 cm above the soil surface</tissue>
    </source>
</reference>
<dbReference type="EMBL" id="GBRH01246466">
    <property type="protein sequence ID" value="JAD51429.1"/>
    <property type="molecule type" value="Transcribed_RNA"/>
</dbReference>
<reference evidence="2" key="2">
    <citation type="journal article" date="2015" name="Data Brief">
        <title>Shoot transcriptome of the giant reed, Arundo donax.</title>
        <authorList>
            <person name="Barrero R.A."/>
            <person name="Guerrero F.D."/>
            <person name="Moolhuijzen P."/>
            <person name="Goolsby J.A."/>
            <person name="Tidwell J."/>
            <person name="Bellgard S.E."/>
            <person name="Bellgard M.I."/>
        </authorList>
    </citation>
    <scope>NUCLEOTIDE SEQUENCE</scope>
    <source>
        <tissue evidence="2">Shoot tissue taken approximately 20 cm above the soil surface</tissue>
    </source>
</reference>
<feature type="region of interest" description="Disordered" evidence="1">
    <location>
        <begin position="41"/>
        <end position="75"/>
    </location>
</feature>
<feature type="region of interest" description="Disordered" evidence="1">
    <location>
        <begin position="1"/>
        <end position="25"/>
    </location>
</feature>
<proteinExistence type="predicted"/>
<feature type="compositionally biased region" description="Basic and acidic residues" evidence="1">
    <location>
        <begin position="1"/>
        <end position="10"/>
    </location>
</feature>
<dbReference type="AlphaFoldDB" id="A0A0A9AIB0"/>
<feature type="compositionally biased region" description="Basic residues" evidence="1">
    <location>
        <begin position="41"/>
        <end position="67"/>
    </location>
</feature>
<protein>
    <submittedName>
        <fullName evidence="2">Uncharacterized protein</fullName>
    </submittedName>
</protein>
<sequence>MEQRALDHRLCSHRHRRRQQRSGSISKIRYGHRRASRIIRGGRQKQHGSVRGTHWRRRAHGRRRAPRPRLFTWPR</sequence>